<dbReference type="Pfam" id="PF01266">
    <property type="entry name" value="DAO"/>
    <property type="match status" value="1"/>
</dbReference>
<dbReference type="InterPro" id="IPR006076">
    <property type="entry name" value="FAD-dep_OxRdtase"/>
</dbReference>
<organism evidence="3 4">
    <name type="scientific">Pollutimonas bauzanensis</name>
    <dbReference type="NCBI Taxonomy" id="658167"/>
    <lineage>
        <taxon>Bacteria</taxon>
        <taxon>Pseudomonadati</taxon>
        <taxon>Pseudomonadota</taxon>
        <taxon>Betaproteobacteria</taxon>
        <taxon>Burkholderiales</taxon>
        <taxon>Alcaligenaceae</taxon>
        <taxon>Pollutimonas</taxon>
    </lineage>
</organism>
<reference evidence="3 4" key="1">
    <citation type="submission" date="2016-11" db="EMBL/GenBank/DDBJ databases">
        <authorList>
            <person name="Jaros S."/>
            <person name="Januszkiewicz K."/>
            <person name="Wedrychowicz H."/>
        </authorList>
    </citation>
    <scope>NUCLEOTIDE SEQUENCE [LARGE SCALE GENOMIC DNA]</scope>
    <source>
        <strain evidence="3 4">CGMCC 1.10190</strain>
    </source>
</reference>
<dbReference type="SUPFAM" id="SSF51905">
    <property type="entry name" value="FAD/NAD(P)-binding domain"/>
    <property type="match status" value="1"/>
</dbReference>
<dbReference type="GO" id="GO:0005737">
    <property type="term" value="C:cytoplasm"/>
    <property type="evidence" value="ECO:0007669"/>
    <property type="project" value="TreeGrafter"/>
</dbReference>
<evidence type="ECO:0000259" key="2">
    <source>
        <dbReference type="Pfam" id="PF01266"/>
    </source>
</evidence>
<feature type="domain" description="FAD dependent oxidoreductase" evidence="2">
    <location>
        <begin position="22"/>
        <end position="359"/>
    </location>
</feature>
<dbReference type="PANTHER" id="PTHR13847">
    <property type="entry name" value="SARCOSINE DEHYDROGENASE-RELATED"/>
    <property type="match status" value="1"/>
</dbReference>
<name>A0A1M5LVY9_9BURK</name>
<dbReference type="SUPFAM" id="SSF54373">
    <property type="entry name" value="FAD-linked reductases, C-terminal domain"/>
    <property type="match status" value="1"/>
</dbReference>
<keyword evidence="1" id="KW-0560">Oxidoreductase</keyword>
<dbReference type="Gene3D" id="3.50.50.60">
    <property type="entry name" value="FAD/NAD(P)-binding domain"/>
    <property type="match status" value="1"/>
</dbReference>
<dbReference type="PANTHER" id="PTHR13847:SF287">
    <property type="entry name" value="FAD-DEPENDENT OXIDOREDUCTASE DOMAIN-CONTAINING PROTEIN 1"/>
    <property type="match status" value="1"/>
</dbReference>
<dbReference type="AlphaFoldDB" id="A0A1M5LVY9"/>
<evidence type="ECO:0000256" key="1">
    <source>
        <dbReference type="ARBA" id="ARBA00023002"/>
    </source>
</evidence>
<dbReference type="EMBL" id="FQXE01000001">
    <property type="protein sequence ID" value="SHG69292.1"/>
    <property type="molecule type" value="Genomic_DNA"/>
</dbReference>
<accession>A0A1M5LVY9</accession>
<keyword evidence="4" id="KW-1185">Reference proteome</keyword>
<dbReference type="Proteomes" id="UP000184226">
    <property type="component" value="Unassembled WGS sequence"/>
</dbReference>
<dbReference type="GO" id="GO:0016491">
    <property type="term" value="F:oxidoreductase activity"/>
    <property type="evidence" value="ECO:0007669"/>
    <property type="project" value="UniProtKB-KW"/>
</dbReference>
<dbReference type="InterPro" id="IPR036188">
    <property type="entry name" value="FAD/NAD-bd_sf"/>
</dbReference>
<protein>
    <submittedName>
        <fullName evidence="3">Glycine/D-amino acid oxidase</fullName>
    </submittedName>
</protein>
<sequence length="389" mass="41617">MSELNARASGPSTMPRHSGVYDVAVVGGGLVGSAIAYGLRRSLDRIAVLDEDDVAFRASRGNAGLVWVQGKGLGLAPYGNWTQSSAALWPRLATELHELTGIDVHLEQPGGLHPAFSDAEFDARRQAMALLMAQPGMTPYPWQMLDRQQVADLVPGIGPALRGASWTPRDGTVNPLKLLRALHAAFACCGVDYLPGHGVQSITQSNGVFKLVTARDVVRAKLIVLAAGLGNRRLGAEIGLDVPVRPQRGQVIVLERTARTLPIPFTTLRQMDEGSWIIGDAHEEAGYADKTTGLPVLATLADRALMLLPALQHVRAVRTWAALRVMSQDGFPIYEQSRTHPGAFIATCHSGVTLAAAHAFRFSAMVAAGAVPSDLDAFSTRRFHVPQPA</sequence>
<dbReference type="STRING" id="658167.SAMN04488135_10162"/>
<gene>
    <name evidence="3" type="ORF">SAMN04488135_10162</name>
</gene>
<evidence type="ECO:0000313" key="4">
    <source>
        <dbReference type="Proteomes" id="UP000184226"/>
    </source>
</evidence>
<proteinExistence type="predicted"/>
<evidence type="ECO:0000313" key="3">
    <source>
        <dbReference type="EMBL" id="SHG69292.1"/>
    </source>
</evidence>
<dbReference type="Gene3D" id="3.30.9.10">
    <property type="entry name" value="D-Amino Acid Oxidase, subunit A, domain 2"/>
    <property type="match status" value="1"/>
</dbReference>